<reference evidence="1 2" key="1">
    <citation type="journal article" date="2023" name="Science">
        <title>Complex scaffold remodeling in plant triterpene biosynthesis.</title>
        <authorList>
            <person name="De La Pena R."/>
            <person name="Hodgson H."/>
            <person name="Liu J.C."/>
            <person name="Stephenson M.J."/>
            <person name="Martin A.C."/>
            <person name="Owen C."/>
            <person name="Harkess A."/>
            <person name="Leebens-Mack J."/>
            <person name="Jimenez L.E."/>
            <person name="Osbourn A."/>
            <person name="Sattely E.S."/>
        </authorList>
    </citation>
    <scope>NUCLEOTIDE SEQUENCE [LARGE SCALE GENOMIC DNA]</scope>
    <source>
        <strain evidence="2">cv. JPN11</strain>
        <tissue evidence="1">Leaf</tissue>
    </source>
</reference>
<comment type="caution">
    <text evidence="1">The sequence shown here is derived from an EMBL/GenBank/DDBJ whole genome shotgun (WGS) entry which is preliminary data.</text>
</comment>
<dbReference type="Proteomes" id="UP001164539">
    <property type="component" value="Chromosome 1"/>
</dbReference>
<gene>
    <name evidence="1" type="ORF">OWV82_000148</name>
</gene>
<organism evidence="1 2">
    <name type="scientific">Melia azedarach</name>
    <name type="common">Chinaberry tree</name>
    <dbReference type="NCBI Taxonomy" id="155640"/>
    <lineage>
        <taxon>Eukaryota</taxon>
        <taxon>Viridiplantae</taxon>
        <taxon>Streptophyta</taxon>
        <taxon>Embryophyta</taxon>
        <taxon>Tracheophyta</taxon>
        <taxon>Spermatophyta</taxon>
        <taxon>Magnoliopsida</taxon>
        <taxon>eudicotyledons</taxon>
        <taxon>Gunneridae</taxon>
        <taxon>Pentapetalae</taxon>
        <taxon>rosids</taxon>
        <taxon>malvids</taxon>
        <taxon>Sapindales</taxon>
        <taxon>Meliaceae</taxon>
        <taxon>Melia</taxon>
    </lineage>
</organism>
<evidence type="ECO:0000313" key="1">
    <source>
        <dbReference type="EMBL" id="KAJ4726970.1"/>
    </source>
</evidence>
<sequence length="1217" mass="131513">MDFACSMHQPNVFLNGGGTSCRISERLINSKFRYRGFGYSVFNRNVVSKARSIRNIRKSIAYTGCSNSSLVFRGNFDANLWVSYKYKSLSRNFNDSSKLSRRVTSRCQDNDSLAYIDGNGRNVEFMENGDEISRGEFVDGPESNSLGNEEREEKEDVEAPSVDELRELLMNAMKELEVARLNSTMFEEKAQRISEAAIALKDEAANAWNDVNATLNVIQEIVNEECIAKEAVRKATMALSLAEARLRVAVESLQIVKGEDDPPEVSRVDGVKSDDREEDGVLLAAENDIKECQANLENCEAELRQLQSKKEELQKQVDRLNGIAEEAQMNALKAEEEVANIMLLAEQAVAFELEAMQRVNDAEIALQRAEKSISNSSVDFSKTKGYVSGDEAAVEEEKTSSTGDVNVERGIDVPSNVDYLVGESSRDILSDKVNQNSELYQSDEMTNQENGKPSLDSPKEAELEAEKSKNVVQIKKHETQKDLTGESSALNAPKALMKKSSRFFSASFFSFAVDGTEFTPASVFQGLIESARKQLPKLVLGSLLFGAGVAFYANRVERSTLQLQQPEVITTSIEEASSNTKPLIQQIRKLPKRVKKLLATLPQQEINEEEASLFDVLWLLLASVIFVPIFQKIPGGSPVLGYLAAGILIGPYGLSIIRHVHGTKAIAEFGVVFLLFNIGLELSVERLSSMKKYVFGLGSAQVLVTAVVVGLVAHFVSGLPGPAAIVVGNGLALSSTAVVLQVLQERGESTSRHGRATFSVLLFQDLAVVVLLILIPLISPNSSKGGVGFQAIAEALGLAAVKAAVAITAIIAGGRLLLRPIYKQIAENQNAEIFSANTLLVILGTSLLTARAGLSMALGAFLAGLLLAETEFSLQVESDIAPYRGLLLGLFFMTVGMSIDPKLLVSNFPVITGALGLLIGGKTILVALVGRLFGISIISAIRVGLLLAPGGEFAFVAFGEAVNQGIMSPQLSSLLFLVVGISMALTPWLAAGGQLIASRFEQHDVRSLLPVESETDDLQDHIIICGFGRVGQIIAQLLSERLIPFVALDVRSDRVAVGRALDLPVYFGDAGSREVLHKVGAERACAAAITLDTPGANYRTVWALSKYFPNVKTFVRAHDVDHGLNLEKAGATAVVPETLEPSLQLAAAVLAQAKLPMSEIAATINEFRSRHLSELAELCQASGSSLGYGFSRVMSKPKAQSSDTADENQITEGTLAI</sequence>
<proteinExistence type="predicted"/>
<accession>A0ACC1YT24</accession>
<protein>
    <submittedName>
        <fullName evidence="1">K(+) efflux antiporter 2, chloroplastic-like</fullName>
    </submittedName>
</protein>
<keyword evidence="2" id="KW-1185">Reference proteome</keyword>
<evidence type="ECO:0000313" key="2">
    <source>
        <dbReference type="Proteomes" id="UP001164539"/>
    </source>
</evidence>
<dbReference type="EMBL" id="CM051394">
    <property type="protein sequence ID" value="KAJ4726970.1"/>
    <property type="molecule type" value="Genomic_DNA"/>
</dbReference>
<name>A0ACC1YT24_MELAZ</name>